<dbReference type="EC" id="3.6.1.-" evidence="1"/>
<dbReference type="PROSITE" id="PS50936">
    <property type="entry name" value="ENGC_GTPASE"/>
    <property type="match status" value="1"/>
</dbReference>
<gene>
    <name evidence="1 3" type="primary">rsgA</name>
    <name evidence="3" type="ORF">H5985_06690</name>
</gene>
<sequence length="313" mass="34749">MPKRIPTSAKSHLSRETFVAQVVSCHGRHHFVRDESGKLYEAHRRGKKGDVVVGDTVVCSAAVDNTVAIESIKERTSLLFRQDEWRTKTLAANIDTLVIVYASRPRFNPWFVWKALLAAHAARVHPVIIRNKTDLAEGAEEAARFLNSLKLLGYETHEICAQTITAEALGELDAIVNNHRSLLVGQSGMGKSTILNLLVQNANAKTQEYSQALNLGRQTTTVTTLYDLDRSYGFVIDSPGFQEFGLAHLELNEVIAAMPDIAQYVGGCRFANCKHLKEPACSVKRALQDGLIAQDRYDFYCAIAQTLENKSTY</sequence>
<evidence type="ECO:0000313" key="3">
    <source>
        <dbReference type="EMBL" id="MBM6928950.1"/>
    </source>
</evidence>
<evidence type="ECO:0000259" key="2">
    <source>
        <dbReference type="PROSITE" id="PS50936"/>
    </source>
</evidence>
<dbReference type="InterPro" id="IPR027417">
    <property type="entry name" value="P-loop_NTPase"/>
</dbReference>
<evidence type="ECO:0000256" key="1">
    <source>
        <dbReference type="HAMAP-Rule" id="MF_01820"/>
    </source>
</evidence>
<name>A0ABS2GSX4_9BURK</name>
<comment type="subcellular location">
    <subcellularLocation>
        <location evidence="1">Cytoplasm</location>
    </subcellularLocation>
</comment>
<dbReference type="PANTHER" id="PTHR32120">
    <property type="entry name" value="SMALL RIBOSOMAL SUBUNIT BIOGENESIS GTPASE RSGA"/>
    <property type="match status" value="1"/>
</dbReference>
<evidence type="ECO:0000313" key="4">
    <source>
        <dbReference type="Proteomes" id="UP000777002"/>
    </source>
</evidence>
<dbReference type="SUPFAM" id="SSF52540">
    <property type="entry name" value="P-loop containing nucleoside triphosphate hydrolases"/>
    <property type="match status" value="1"/>
</dbReference>
<dbReference type="InterPro" id="IPR010914">
    <property type="entry name" value="RsgA_GTPase_dom"/>
</dbReference>
<feature type="binding site" evidence="1">
    <location>
        <position position="268"/>
    </location>
    <ligand>
        <name>Zn(2+)</name>
        <dbReference type="ChEBI" id="CHEBI:29105"/>
    </ligand>
</feature>
<comment type="similarity">
    <text evidence="1">Belongs to the TRAFAC class YlqF/YawG GTPase family. RsgA subfamily.</text>
</comment>
<keyword evidence="1" id="KW-0963">Cytoplasm</keyword>
<dbReference type="Gene3D" id="3.40.50.300">
    <property type="entry name" value="P-loop containing nucleotide triphosphate hydrolases"/>
    <property type="match status" value="1"/>
</dbReference>
<dbReference type="RefSeq" id="WP_205050536.1">
    <property type="nucleotide sequence ID" value="NZ_JACJKX010000011.1"/>
</dbReference>
<keyword evidence="1" id="KW-0378">Hydrolase</keyword>
<keyword evidence="1" id="KW-0479">Metal-binding</keyword>
<keyword evidence="1" id="KW-0699">rRNA-binding</keyword>
<comment type="subunit">
    <text evidence="1">Monomer. Associates with 30S ribosomal subunit, binds 16S rRNA.</text>
</comment>
<keyword evidence="1" id="KW-0547">Nucleotide-binding</keyword>
<feature type="domain" description="EngC GTPase" evidence="2">
    <location>
        <begin position="92"/>
        <end position="242"/>
    </location>
</feature>
<feature type="binding site" evidence="1">
    <location>
        <begin position="131"/>
        <end position="134"/>
    </location>
    <ligand>
        <name>GTP</name>
        <dbReference type="ChEBI" id="CHEBI:37565"/>
    </ligand>
</feature>
<reference evidence="3 4" key="1">
    <citation type="journal article" date="2021" name="Sci. Rep.">
        <title>The distribution of antibiotic resistance genes in chicken gut microbiota commensals.</title>
        <authorList>
            <person name="Juricova H."/>
            <person name="Matiasovicova J."/>
            <person name="Kubasova T."/>
            <person name="Cejkova D."/>
            <person name="Rychlik I."/>
        </authorList>
    </citation>
    <scope>NUCLEOTIDE SEQUENCE [LARGE SCALE GENOMIC DNA]</scope>
    <source>
        <strain evidence="3 4">An562</strain>
    </source>
</reference>
<comment type="function">
    <text evidence="1">One of several proteins that assist in the late maturation steps of the functional core of the 30S ribosomal subunit. Helps release RbfA from mature subunits. May play a role in the assembly of ribosomal proteins into the subunit. Circularly permuted GTPase that catalyzes slow GTP hydrolysis, GTPase activity is stimulated by the 30S ribosomal subunit.</text>
</comment>
<dbReference type="InterPro" id="IPR012340">
    <property type="entry name" value="NA-bd_OB-fold"/>
</dbReference>
<feature type="binding site" evidence="1">
    <location>
        <position position="273"/>
    </location>
    <ligand>
        <name>Zn(2+)</name>
        <dbReference type="ChEBI" id="CHEBI:29105"/>
    </ligand>
</feature>
<keyword evidence="1" id="KW-0694">RNA-binding</keyword>
<dbReference type="Gene3D" id="2.40.50.140">
    <property type="entry name" value="Nucleic acid-binding proteins"/>
    <property type="match status" value="1"/>
</dbReference>
<dbReference type="EMBL" id="JACJKX010000011">
    <property type="protein sequence ID" value="MBM6928950.1"/>
    <property type="molecule type" value="Genomic_DNA"/>
</dbReference>
<feature type="binding site" evidence="1">
    <location>
        <position position="281"/>
    </location>
    <ligand>
        <name>Zn(2+)</name>
        <dbReference type="ChEBI" id="CHEBI:29105"/>
    </ligand>
</feature>
<dbReference type="Proteomes" id="UP000777002">
    <property type="component" value="Unassembled WGS sequence"/>
</dbReference>
<dbReference type="InterPro" id="IPR004881">
    <property type="entry name" value="Ribosome_biogen_GTPase_RsgA"/>
</dbReference>
<accession>A0ABS2GSX4</accession>
<dbReference type="HAMAP" id="MF_01820">
    <property type="entry name" value="GTPase_RsgA"/>
    <property type="match status" value="1"/>
</dbReference>
<comment type="caution">
    <text evidence="3">The sequence shown here is derived from an EMBL/GenBank/DDBJ whole genome shotgun (WGS) entry which is preliminary data.</text>
</comment>
<dbReference type="PANTHER" id="PTHR32120:SF11">
    <property type="entry name" value="SMALL RIBOSOMAL SUBUNIT BIOGENESIS GTPASE RSGA 1, MITOCHONDRIAL-RELATED"/>
    <property type="match status" value="1"/>
</dbReference>
<keyword evidence="4" id="KW-1185">Reference proteome</keyword>
<proteinExistence type="inferred from homology"/>
<feature type="binding site" evidence="1">
    <location>
        <position position="275"/>
    </location>
    <ligand>
        <name>Zn(2+)</name>
        <dbReference type="ChEBI" id="CHEBI:29105"/>
    </ligand>
</feature>
<dbReference type="CDD" id="cd01854">
    <property type="entry name" value="YjeQ_EngC"/>
    <property type="match status" value="1"/>
</dbReference>
<feature type="binding site" evidence="1">
    <location>
        <begin position="185"/>
        <end position="193"/>
    </location>
    <ligand>
        <name>GTP</name>
        <dbReference type="ChEBI" id="CHEBI:37565"/>
    </ligand>
</feature>
<protein>
    <recommendedName>
        <fullName evidence="1">Small ribosomal subunit biogenesis GTPase RsgA</fullName>
        <ecNumber evidence="1">3.6.1.-</ecNumber>
    </recommendedName>
</protein>
<keyword evidence="1" id="KW-0862">Zinc</keyword>
<keyword evidence="1" id="KW-0342">GTP-binding</keyword>
<organism evidence="3 4">
    <name type="scientific">Parasutterella secunda</name>
    <dbReference type="NCBI Taxonomy" id="626947"/>
    <lineage>
        <taxon>Bacteria</taxon>
        <taxon>Pseudomonadati</taxon>
        <taxon>Pseudomonadota</taxon>
        <taxon>Betaproteobacteria</taxon>
        <taxon>Burkholderiales</taxon>
        <taxon>Sutterellaceae</taxon>
        <taxon>Parasutterella</taxon>
    </lineage>
</organism>
<comment type="cofactor">
    <cofactor evidence="1">
        <name>Zn(2+)</name>
        <dbReference type="ChEBI" id="CHEBI:29105"/>
    </cofactor>
    <text evidence="1">Binds 1 zinc ion per subunit.</text>
</comment>
<dbReference type="Pfam" id="PF03193">
    <property type="entry name" value="RsgA_GTPase"/>
    <property type="match status" value="1"/>
</dbReference>
<keyword evidence="1" id="KW-0690">Ribosome biogenesis</keyword>
<dbReference type="NCBIfam" id="TIGR00157">
    <property type="entry name" value="ribosome small subunit-dependent GTPase A"/>
    <property type="match status" value="1"/>
</dbReference>
<dbReference type="Gene3D" id="1.10.40.50">
    <property type="entry name" value="Probable gtpase engc, domain 3"/>
    <property type="match status" value="1"/>
</dbReference>